<accession>A0ACC2DRM3</accession>
<proteinExistence type="predicted"/>
<name>A0ACC2DRM3_DIPCM</name>
<dbReference type="Proteomes" id="UP001162992">
    <property type="component" value="Chromosome 5"/>
</dbReference>
<reference evidence="2" key="1">
    <citation type="journal article" date="2024" name="Proc. Natl. Acad. Sci. U.S.A.">
        <title>Extraordinary preservation of gene collinearity over three hundred million years revealed in homosporous lycophytes.</title>
        <authorList>
            <person name="Li C."/>
            <person name="Wickell D."/>
            <person name="Kuo L.Y."/>
            <person name="Chen X."/>
            <person name="Nie B."/>
            <person name="Liao X."/>
            <person name="Peng D."/>
            <person name="Ji J."/>
            <person name="Jenkins J."/>
            <person name="Williams M."/>
            <person name="Shu S."/>
            <person name="Plott C."/>
            <person name="Barry K."/>
            <person name="Rajasekar S."/>
            <person name="Grimwood J."/>
            <person name="Han X."/>
            <person name="Sun S."/>
            <person name="Hou Z."/>
            <person name="He W."/>
            <person name="Dai G."/>
            <person name="Sun C."/>
            <person name="Schmutz J."/>
            <person name="Leebens-Mack J.H."/>
            <person name="Li F.W."/>
            <person name="Wang L."/>
        </authorList>
    </citation>
    <scope>NUCLEOTIDE SEQUENCE [LARGE SCALE GENOMIC DNA]</scope>
    <source>
        <strain evidence="2">cv. PW_Plant_1</strain>
    </source>
</reference>
<evidence type="ECO:0000313" key="1">
    <source>
        <dbReference type="EMBL" id="KAJ7556840.1"/>
    </source>
</evidence>
<evidence type="ECO:0000313" key="2">
    <source>
        <dbReference type="Proteomes" id="UP001162992"/>
    </source>
</evidence>
<comment type="caution">
    <text evidence="1">The sequence shown here is derived from an EMBL/GenBank/DDBJ whole genome shotgun (WGS) entry which is preliminary data.</text>
</comment>
<protein>
    <submittedName>
        <fullName evidence="1">Uncharacterized protein</fullName>
    </submittedName>
</protein>
<dbReference type="EMBL" id="CM055096">
    <property type="protein sequence ID" value="KAJ7556840.1"/>
    <property type="molecule type" value="Genomic_DNA"/>
</dbReference>
<gene>
    <name evidence="1" type="ORF">O6H91_05G100800</name>
</gene>
<keyword evidence="2" id="KW-1185">Reference proteome</keyword>
<sequence>MPLRLVTSISNTFPFSKLLLIFFIVPHHQQQIAHFAAAHHHSFGYLNRLLGSSRLWNYWYRHHRIRRRPQLYDMRQQSQAAGGGRVVTDSCCSLTSSQEVVLSALSASSNSSSSAGRRFGQANYSVVEKRVGMRRSREVSYESRGRGWNQQRCTRVWGHDADSSQGRDRLGRPFPTREEFRHWLYASEEPPPCTDRFVFVSYNILSDDNARDHWRELYYHIPMRYMRWGWRKWCLVQELGLWSPDLMCLQEVDQYNDLQEELSTRGYTGVYKARTGMSTDGCAIFWRNNRFRLLQEESIEFKELGLRDNVAQICVFQTVSKENFRSETYATTGGSTYMRTSHVVVANIHVLFNPKRGDIKLGQVRILLERAYSLSVLWGGAPVIVAGDFNSTPMSAIYEFLANSEQLDISGLDRRTISGQVQQGEGFNPAYGQAQSISRASFSIGNSDERVTIGNDLETQGTDFTDLQNDRSHDLGFLSQDQFSYQWTPEELQAATGNSKCTTVSHKLKLRSAYSEIQGRCDTRDSKGEPLVTTYHRKFMGTVDYVWHTEGLDTLRVLDVLPVEVLRCTRGLPNHKWGSDHMALACELAFFP</sequence>
<organism evidence="1 2">
    <name type="scientific">Diphasiastrum complanatum</name>
    <name type="common">Issler's clubmoss</name>
    <name type="synonym">Lycopodium complanatum</name>
    <dbReference type="NCBI Taxonomy" id="34168"/>
    <lineage>
        <taxon>Eukaryota</taxon>
        <taxon>Viridiplantae</taxon>
        <taxon>Streptophyta</taxon>
        <taxon>Embryophyta</taxon>
        <taxon>Tracheophyta</taxon>
        <taxon>Lycopodiopsida</taxon>
        <taxon>Lycopodiales</taxon>
        <taxon>Lycopodiaceae</taxon>
        <taxon>Lycopodioideae</taxon>
        <taxon>Diphasiastrum</taxon>
    </lineage>
</organism>